<dbReference type="EMBL" id="CP000617">
    <property type="protein sequence ID" value="ABO59710.1"/>
    <property type="molecule type" value="Genomic_DNA"/>
</dbReference>
<proteinExistence type="predicted"/>
<keyword evidence="1" id="KW-0614">Plasmid</keyword>
<accession>A4JTV7</accession>
<evidence type="ECO:0000313" key="1">
    <source>
        <dbReference type="EMBL" id="ABO59710.1"/>
    </source>
</evidence>
<dbReference type="Proteomes" id="UP000002287">
    <property type="component" value="Plasmid pBVIE01"/>
</dbReference>
<gene>
    <name evidence="1" type="ordered locus">Bcep1808_6823</name>
</gene>
<protein>
    <submittedName>
        <fullName evidence="1">Uncharacterized protein</fullName>
    </submittedName>
</protein>
<evidence type="ECO:0000313" key="2">
    <source>
        <dbReference type="Proteomes" id="UP000002287"/>
    </source>
</evidence>
<geneLocation type="plasmid" evidence="1 2">
    <name>pBVIE01</name>
</geneLocation>
<dbReference type="AlphaFoldDB" id="A4JTV7"/>
<dbReference type="KEGG" id="bvi:Bcep1808_6823"/>
<reference evidence="1 2" key="1">
    <citation type="submission" date="2007-03" db="EMBL/GenBank/DDBJ databases">
        <title>Complete sequence of plasmid pBVIE01 of Burkholderia vietnamiensis G4.</title>
        <authorList>
            <consortium name="US DOE Joint Genome Institute"/>
            <person name="Copeland A."/>
            <person name="Lucas S."/>
            <person name="Lapidus A."/>
            <person name="Barry K."/>
            <person name="Detter J.C."/>
            <person name="Glavina del Rio T."/>
            <person name="Hammon N."/>
            <person name="Israni S."/>
            <person name="Dalin E."/>
            <person name="Tice H."/>
            <person name="Pitluck S."/>
            <person name="Chain P."/>
            <person name="Malfatti S."/>
            <person name="Shin M."/>
            <person name="Vergez L."/>
            <person name="Schmutz J."/>
            <person name="Larimer F."/>
            <person name="Land M."/>
            <person name="Hauser L."/>
            <person name="Kyrpides N."/>
            <person name="Tiedje J."/>
            <person name="Richardson P."/>
        </authorList>
    </citation>
    <scope>NUCLEOTIDE SEQUENCE [LARGE SCALE GENOMIC DNA]</scope>
    <source>
        <strain evidence="2">G4 / LMG 22486</strain>
        <plasmid evidence="1 2">pBVIE01</plasmid>
    </source>
</reference>
<name>A4JTV7_BURVG</name>
<dbReference type="HOGENOM" id="CLU_1977391_0_0_4"/>
<sequence length="126" mass="13458">MMSSKDLLVGSNGSVLVGRLRRPAGLEYFAYAKGKQSILIRKDDGQIFSIEVSHGSSPIEVIANLAASEAPLEAIENMRREGVVEGAVQYLGEDSFVGEWAPLVQTVIEKAVSVGGANNEVLVLEI</sequence>
<organism evidence="1 2">
    <name type="scientific">Burkholderia vietnamiensis (strain G4 / LMG 22486)</name>
    <name type="common">Burkholderia cepacia (strain R1808)</name>
    <dbReference type="NCBI Taxonomy" id="269482"/>
    <lineage>
        <taxon>Bacteria</taxon>
        <taxon>Pseudomonadati</taxon>
        <taxon>Pseudomonadota</taxon>
        <taxon>Betaproteobacteria</taxon>
        <taxon>Burkholderiales</taxon>
        <taxon>Burkholderiaceae</taxon>
        <taxon>Burkholderia</taxon>
        <taxon>Burkholderia cepacia complex</taxon>
    </lineage>
</organism>